<dbReference type="NCBIfam" id="TIGR00383">
    <property type="entry name" value="corA"/>
    <property type="match status" value="1"/>
</dbReference>
<dbReference type="Gene3D" id="1.25.60.10">
    <property type="entry name" value="MgtE N-terminal domain-like"/>
    <property type="match status" value="1"/>
</dbReference>
<dbReference type="GO" id="GO:0005886">
    <property type="term" value="C:plasma membrane"/>
    <property type="evidence" value="ECO:0007669"/>
    <property type="project" value="UniProtKB-SubCell"/>
</dbReference>
<dbReference type="InterPro" id="IPR045863">
    <property type="entry name" value="CorA_TM1_TM2"/>
</dbReference>
<keyword evidence="6" id="KW-0997">Cell inner membrane</keyword>
<comment type="subcellular location">
    <subcellularLocation>
        <location evidence="1">Cell inner membrane</location>
        <topology evidence="1">Multi-pass membrane protein</topology>
    </subcellularLocation>
    <subcellularLocation>
        <location evidence="13">Membrane</location>
        <topology evidence="13">Multi-pass membrane protein</topology>
    </subcellularLocation>
</comment>
<feature type="transmembrane region" description="Helical" evidence="13">
    <location>
        <begin position="371"/>
        <end position="391"/>
    </location>
</feature>
<evidence type="ECO:0000256" key="10">
    <source>
        <dbReference type="ARBA" id="ARBA00023065"/>
    </source>
</evidence>
<evidence type="ECO:0000256" key="5">
    <source>
        <dbReference type="ARBA" id="ARBA00022475"/>
    </source>
</evidence>
<dbReference type="InterPro" id="IPR006668">
    <property type="entry name" value="Mg_transptr_MgtE_intracell_dom"/>
</dbReference>
<dbReference type="GO" id="GO:0015099">
    <property type="term" value="F:nickel cation transmembrane transporter activity"/>
    <property type="evidence" value="ECO:0007669"/>
    <property type="project" value="TreeGrafter"/>
</dbReference>
<feature type="domain" description="Magnesium transporter MgtE intracellular" evidence="14">
    <location>
        <begin position="55"/>
        <end position="101"/>
    </location>
</feature>
<evidence type="ECO:0000313" key="15">
    <source>
        <dbReference type="EMBL" id="AJP49674.1"/>
    </source>
</evidence>
<keyword evidence="4 13" id="KW-0813">Transport</keyword>
<feature type="transmembrane region" description="Helical" evidence="13">
    <location>
        <begin position="403"/>
        <end position="423"/>
    </location>
</feature>
<gene>
    <name evidence="13" type="primary">corA</name>
    <name evidence="15" type="ORF">PG1C_13035</name>
</gene>
<dbReference type="EMBL" id="CP010554">
    <property type="protein sequence ID" value="AJP49674.1"/>
    <property type="molecule type" value="Genomic_DNA"/>
</dbReference>
<dbReference type="Gene3D" id="1.20.58.340">
    <property type="entry name" value="Magnesium transport protein CorA, transmembrane region"/>
    <property type="match status" value="1"/>
</dbReference>
<evidence type="ECO:0000256" key="1">
    <source>
        <dbReference type="ARBA" id="ARBA00004429"/>
    </source>
</evidence>
<reference evidence="15 16" key="1">
    <citation type="journal article" date="2015" name="Genome Announc.">
        <title>Complete Genome Sequence of a Novel Bacterium within the Family Rhodocyclaceae That Degrades Polycyclic Aromatic Hydrocarbons.</title>
        <authorList>
            <person name="Singleton D.R."/>
            <person name="Dickey A.N."/>
            <person name="Scholl E.H."/>
            <person name="Wright F.A."/>
            <person name="Aitken M.D."/>
        </authorList>
    </citation>
    <scope>NUCLEOTIDE SEQUENCE [LARGE SCALE GENOMIC DNA]</scope>
    <source>
        <strain evidence="16">PG1-Ca6</strain>
    </source>
</reference>
<evidence type="ECO:0000256" key="8">
    <source>
        <dbReference type="ARBA" id="ARBA00022842"/>
    </source>
</evidence>
<dbReference type="GO" id="GO:0015087">
    <property type="term" value="F:cobalt ion transmembrane transporter activity"/>
    <property type="evidence" value="ECO:0007669"/>
    <property type="project" value="UniProtKB-UniRule"/>
</dbReference>
<dbReference type="STRING" id="1565605.PG1C_13035"/>
<keyword evidence="10 13" id="KW-0406">Ion transport</keyword>
<organism evidence="15 16">
    <name type="scientific">Rugosibacter aromaticivorans</name>
    <dbReference type="NCBI Taxonomy" id="1565605"/>
    <lineage>
        <taxon>Bacteria</taxon>
        <taxon>Pseudomonadati</taxon>
        <taxon>Pseudomonadota</taxon>
        <taxon>Betaproteobacteria</taxon>
        <taxon>Nitrosomonadales</taxon>
        <taxon>Sterolibacteriaceae</taxon>
        <taxon>Rugosibacter</taxon>
    </lineage>
</organism>
<dbReference type="Proteomes" id="UP000061603">
    <property type="component" value="Chromosome"/>
</dbReference>
<dbReference type="InterPro" id="IPR045861">
    <property type="entry name" value="CorA_cytoplasmic_dom"/>
</dbReference>
<evidence type="ECO:0000256" key="12">
    <source>
        <dbReference type="ARBA" id="ARBA00034269"/>
    </source>
</evidence>
<keyword evidence="9 13" id="KW-1133">Transmembrane helix</keyword>
<evidence type="ECO:0000256" key="4">
    <source>
        <dbReference type="ARBA" id="ARBA00022448"/>
    </source>
</evidence>
<dbReference type="FunFam" id="1.20.58.340:FF:000001">
    <property type="entry name" value="Magnesium transport protein CorA"/>
    <property type="match status" value="1"/>
</dbReference>
<evidence type="ECO:0000256" key="6">
    <source>
        <dbReference type="ARBA" id="ARBA00022519"/>
    </source>
</evidence>
<name>A0A0C5JD21_9PROT</name>
<dbReference type="InterPro" id="IPR002523">
    <property type="entry name" value="MgTranspt_CorA/ZnTranspt_ZntB"/>
</dbReference>
<dbReference type="Gene3D" id="3.30.460.20">
    <property type="entry name" value="CorA soluble domain-like"/>
    <property type="match status" value="1"/>
</dbReference>
<evidence type="ECO:0000256" key="7">
    <source>
        <dbReference type="ARBA" id="ARBA00022692"/>
    </source>
</evidence>
<evidence type="ECO:0000256" key="13">
    <source>
        <dbReference type="RuleBase" id="RU362010"/>
    </source>
</evidence>
<dbReference type="Pfam" id="PF01544">
    <property type="entry name" value="CorA"/>
    <property type="match status" value="1"/>
</dbReference>
<dbReference type="PANTHER" id="PTHR47685">
    <property type="entry name" value="MAGNESIUM TRANSPORT PROTEIN CORA"/>
    <property type="match status" value="1"/>
</dbReference>
<keyword evidence="16" id="KW-1185">Reference proteome</keyword>
<dbReference type="Pfam" id="PF03448">
    <property type="entry name" value="MgtE_N"/>
    <property type="match status" value="1"/>
</dbReference>
<comment type="catalytic activity">
    <reaction evidence="12">
        <text>Mg(2+)(in) = Mg(2+)(out)</text>
        <dbReference type="Rhea" id="RHEA:29827"/>
        <dbReference type="ChEBI" id="CHEBI:18420"/>
    </reaction>
</comment>
<dbReference type="InterPro" id="IPR004488">
    <property type="entry name" value="Mg/Co-transport_prot_CorA"/>
</dbReference>
<dbReference type="PANTHER" id="PTHR47685:SF1">
    <property type="entry name" value="MAGNESIUM TRANSPORT PROTEIN CORA"/>
    <property type="match status" value="1"/>
</dbReference>
<keyword evidence="7 13" id="KW-0812">Transmembrane</keyword>
<evidence type="ECO:0000259" key="14">
    <source>
        <dbReference type="Pfam" id="PF03448"/>
    </source>
</evidence>
<keyword evidence="8 13" id="KW-0460">Magnesium</keyword>
<evidence type="ECO:0000313" key="16">
    <source>
        <dbReference type="Proteomes" id="UP000061603"/>
    </source>
</evidence>
<accession>A0A0C5JD21</accession>
<dbReference type="GO" id="GO:0015095">
    <property type="term" value="F:magnesium ion transmembrane transporter activity"/>
    <property type="evidence" value="ECO:0007669"/>
    <property type="project" value="UniProtKB-UniRule"/>
</dbReference>
<dbReference type="HOGENOM" id="CLU_007127_5_0_4"/>
<dbReference type="SUPFAM" id="SSF143865">
    <property type="entry name" value="CorA soluble domain-like"/>
    <property type="match status" value="1"/>
</dbReference>
<keyword evidence="5 13" id="KW-1003">Cell membrane</keyword>
<evidence type="ECO:0000256" key="3">
    <source>
        <dbReference type="ARBA" id="ARBA00019439"/>
    </source>
</evidence>
<comment type="similarity">
    <text evidence="2 13">Belongs to the CorA metal ion transporter (MIT) (TC 1.A.35) family.</text>
</comment>
<keyword evidence="11 13" id="KW-0472">Membrane</keyword>
<dbReference type="SUPFAM" id="SSF144083">
    <property type="entry name" value="Magnesium transport protein CorA, transmembrane region"/>
    <property type="match status" value="1"/>
</dbReference>
<dbReference type="InterPro" id="IPR038076">
    <property type="entry name" value="MgtE_N_sf"/>
</dbReference>
<proteinExistence type="inferred from homology"/>
<evidence type="ECO:0000256" key="2">
    <source>
        <dbReference type="ARBA" id="ARBA00009765"/>
    </source>
</evidence>
<comment type="function">
    <text evidence="13">Mediates influx of magnesium ions.</text>
</comment>
<dbReference type="AlphaFoldDB" id="A0A0C5JD21"/>
<evidence type="ECO:0000256" key="11">
    <source>
        <dbReference type="ARBA" id="ARBA00023136"/>
    </source>
</evidence>
<protein>
    <recommendedName>
        <fullName evidence="3 13">Magnesium transport protein CorA</fullName>
    </recommendedName>
</protein>
<dbReference type="SUPFAM" id="SSF158791">
    <property type="entry name" value="MgtE N-terminal domain-like"/>
    <property type="match status" value="1"/>
</dbReference>
<dbReference type="KEGG" id="rbu:PG1C_13035"/>
<dbReference type="CDD" id="cd12835">
    <property type="entry name" value="EcCorA-like_1"/>
    <property type="match status" value="1"/>
</dbReference>
<sequence>MAEVQDSLREVQTLLARQKRVENLVHRQDMPRQELIETMVHKQHLNALREKLTQMPTADVARILEALPQDESLLVWDLVALDRGAEILDELSEAVRETLAATQVSRRKPIMLNAFELHNGRLRQIPVESRAGLAATQPIWVDVIAPSAEERAWIKEIFDLKLPDTDDISDLEESARFYIEDSGEIHLHSDFLLDKADESRNVPVAFVLHQNILFSVRDEELPVFRLQRLRARIQPGYVSEGKDVLLDLYAADVEYSADALEDVYAALEAVGRKVLSTNVTDAEAASILADIAKEEDLNGRIRRNVLDTRRALSFLIRGRLLAPNQHEDARQILRDIESLDGHTAFIFNKINFLMDAVVGFININQNKIIKIFSVASVALLPPTLIASIYGMNFKFMPELEWSYGYLYSIALMVISVAVPFAVFRRKGWLR</sequence>
<dbReference type="PATRIC" id="fig|1565605.3.peg.2759"/>
<evidence type="ECO:0000256" key="9">
    <source>
        <dbReference type="ARBA" id="ARBA00022989"/>
    </source>
</evidence>
<dbReference type="InterPro" id="IPR050829">
    <property type="entry name" value="CorA_MIT"/>
</dbReference>